<evidence type="ECO:0000256" key="3">
    <source>
        <dbReference type="ARBA" id="ARBA00022692"/>
    </source>
</evidence>
<dbReference type="AlphaFoldDB" id="A0AA36DH51"/>
<accession>A0AA36DH51</accession>
<keyword evidence="8" id="KW-1185">Reference proteome</keyword>
<dbReference type="GO" id="GO:0016020">
    <property type="term" value="C:membrane"/>
    <property type="evidence" value="ECO:0007669"/>
    <property type="project" value="UniProtKB-SubCell"/>
</dbReference>
<evidence type="ECO:0000313" key="7">
    <source>
        <dbReference type="EMBL" id="CAJ0587545.1"/>
    </source>
</evidence>
<feature type="non-terminal residue" evidence="7">
    <location>
        <position position="358"/>
    </location>
</feature>
<sequence>MNFVEWEGTHLYVAVFINSTVVQQSIVVLPCAILAGVECLLALGVLANLPILGALLIRSGHFHLNLRLIYLSIVILIFVAVFSRILLIIFQFQWLRYEGEGSLPLLAVAATFGRFTPLIYEVACFCPWVCIERLVASRDPAEYERNRSPRLAIGLTVVGLVEASIVTYLVVFHLYENYKLLFAIFFPAVGAVTVGAFFCLRSLLAWNLKRHREMTQFQKNRLHRRNFQAEYLSRRFQLEENIEVLQLMNRLFRWSVAGNITAVFFGGIPTVLLDTNSLPAQLMLVFFDLTVMITIIVHMWLLIFGVESFRRDYWLLWRFVLRIPEPRVSALGEKRGSKAPFSLEDEKNMYFTYYQQYW</sequence>
<evidence type="ECO:0000256" key="5">
    <source>
        <dbReference type="ARBA" id="ARBA00023136"/>
    </source>
</evidence>
<dbReference type="InterPro" id="IPR004151">
    <property type="entry name" value="7TM_GPCR_serpentine_rcpt_Sre"/>
</dbReference>
<dbReference type="Proteomes" id="UP001177023">
    <property type="component" value="Unassembled WGS sequence"/>
</dbReference>
<comment type="similarity">
    <text evidence="2">Belongs to the nematode receptor-like protein sre family.</text>
</comment>
<dbReference type="PANTHER" id="PTHR23128">
    <property type="entry name" value="SERPENTINE RECEPTOR, CLASS E (EPSILON)-RELATED"/>
    <property type="match status" value="1"/>
</dbReference>
<evidence type="ECO:0008006" key="9">
    <source>
        <dbReference type="Google" id="ProtNLM"/>
    </source>
</evidence>
<protein>
    <recommendedName>
        <fullName evidence="9">G protein-coupled receptor</fullName>
    </recommendedName>
</protein>
<keyword evidence="5 6" id="KW-0472">Membrane</keyword>
<evidence type="ECO:0000256" key="6">
    <source>
        <dbReference type="SAM" id="Phobius"/>
    </source>
</evidence>
<feature type="transmembrane region" description="Helical" evidence="6">
    <location>
        <begin position="26"/>
        <end position="56"/>
    </location>
</feature>
<comment type="caution">
    <text evidence="7">The sequence shown here is derived from an EMBL/GenBank/DDBJ whole genome shotgun (WGS) entry which is preliminary data.</text>
</comment>
<dbReference type="GO" id="GO:0007606">
    <property type="term" value="P:sensory perception of chemical stimulus"/>
    <property type="evidence" value="ECO:0007669"/>
    <property type="project" value="InterPro"/>
</dbReference>
<evidence type="ECO:0000256" key="1">
    <source>
        <dbReference type="ARBA" id="ARBA00004141"/>
    </source>
</evidence>
<feature type="transmembrane region" description="Helical" evidence="6">
    <location>
        <begin position="106"/>
        <end position="130"/>
    </location>
</feature>
<feature type="transmembrane region" description="Helical" evidence="6">
    <location>
        <begin position="181"/>
        <end position="204"/>
    </location>
</feature>
<feature type="transmembrane region" description="Helical" evidence="6">
    <location>
        <begin position="251"/>
        <end position="272"/>
    </location>
</feature>
<evidence type="ECO:0000256" key="4">
    <source>
        <dbReference type="ARBA" id="ARBA00022989"/>
    </source>
</evidence>
<keyword evidence="4 6" id="KW-1133">Transmembrane helix</keyword>
<evidence type="ECO:0000256" key="2">
    <source>
        <dbReference type="ARBA" id="ARBA00006803"/>
    </source>
</evidence>
<reference evidence="7" key="1">
    <citation type="submission" date="2023-06" db="EMBL/GenBank/DDBJ databases">
        <authorList>
            <person name="Delattre M."/>
        </authorList>
    </citation>
    <scope>NUCLEOTIDE SEQUENCE</scope>
    <source>
        <strain evidence="7">AF72</strain>
    </source>
</reference>
<evidence type="ECO:0000313" key="8">
    <source>
        <dbReference type="Proteomes" id="UP001177023"/>
    </source>
</evidence>
<feature type="transmembrane region" description="Helical" evidence="6">
    <location>
        <begin position="68"/>
        <end position="94"/>
    </location>
</feature>
<dbReference type="Pfam" id="PF03125">
    <property type="entry name" value="Sre"/>
    <property type="match status" value="1"/>
</dbReference>
<dbReference type="EMBL" id="CATQJA010002710">
    <property type="protein sequence ID" value="CAJ0587545.1"/>
    <property type="molecule type" value="Genomic_DNA"/>
</dbReference>
<dbReference type="PANTHER" id="PTHR23128:SF132">
    <property type="entry name" value="SERPENTINE RECEPTOR, CLASS E (EPSILON)-RELATED"/>
    <property type="match status" value="1"/>
</dbReference>
<organism evidence="7 8">
    <name type="scientific">Mesorhabditis spiculigera</name>
    <dbReference type="NCBI Taxonomy" id="96644"/>
    <lineage>
        <taxon>Eukaryota</taxon>
        <taxon>Metazoa</taxon>
        <taxon>Ecdysozoa</taxon>
        <taxon>Nematoda</taxon>
        <taxon>Chromadorea</taxon>
        <taxon>Rhabditida</taxon>
        <taxon>Rhabditina</taxon>
        <taxon>Rhabditomorpha</taxon>
        <taxon>Rhabditoidea</taxon>
        <taxon>Rhabditidae</taxon>
        <taxon>Mesorhabditinae</taxon>
        <taxon>Mesorhabditis</taxon>
    </lineage>
</organism>
<feature type="transmembrane region" description="Helical" evidence="6">
    <location>
        <begin position="284"/>
        <end position="306"/>
    </location>
</feature>
<proteinExistence type="inferred from homology"/>
<keyword evidence="3 6" id="KW-0812">Transmembrane</keyword>
<name>A0AA36DH51_9BILA</name>
<gene>
    <name evidence="7" type="ORF">MSPICULIGERA_LOCUS25505</name>
</gene>
<feature type="transmembrane region" description="Helical" evidence="6">
    <location>
        <begin position="151"/>
        <end position="175"/>
    </location>
</feature>
<comment type="subcellular location">
    <subcellularLocation>
        <location evidence="1">Membrane</location>
        <topology evidence="1">Multi-pass membrane protein</topology>
    </subcellularLocation>
</comment>